<dbReference type="Gene3D" id="3.60.21.10">
    <property type="match status" value="1"/>
</dbReference>
<dbReference type="EMBL" id="FRCX01000023">
    <property type="protein sequence ID" value="SHN44619.1"/>
    <property type="molecule type" value="Genomic_DNA"/>
</dbReference>
<protein>
    <submittedName>
        <fullName evidence="2">Predicted phosphoesterase</fullName>
    </submittedName>
</protein>
<feature type="domain" description="Calcineurin-like phosphoesterase" evidence="1">
    <location>
        <begin position="23"/>
        <end position="212"/>
    </location>
</feature>
<sequence length="242" mass="26123">MNRESCASSDSSFGAANLRCSEIWFAGDCHGVFTHILNAVHARRPDGIVFLGDLECSSPLQDELRDLPTGIEIAYIPGNHDTDCVKNWDHLTGSGYVNLHATVMSICGVRIAGLGGVFRKPWYPRGNASFDPSFSGDVYKSKVGKGNLFRGGLPLRHRSTIFPADVVHLSQLKADILVTHEAPGMHPCGFDVISELASSMGVANAYHGHLHEFLDYPASPWRGVGFRGIVSISGEIICGGQT</sequence>
<dbReference type="InterPro" id="IPR029052">
    <property type="entry name" value="Metallo-depent_PP-like"/>
</dbReference>
<dbReference type="Pfam" id="PF00149">
    <property type="entry name" value="Metallophos"/>
    <property type="match status" value="1"/>
</dbReference>
<reference evidence="3" key="1">
    <citation type="submission" date="2016-11" db="EMBL/GenBank/DDBJ databases">
        <authorList>
            <person name="Varghese N."/>
            <person name="Submissions S."/>
        </authorList>
    </citation>
    <scope>NUCLEOTIDE SEQUENCE [LARGE SCALE GENOMIC DNA]</scope>
    <source>
        <strain evidence="3">Sac-22</strain>
    </source>
</reference>
<evidence type="ECO:0000313" key="3">
    <source>
        <dbReference type="Proteomes" id="UP000184339"/>
    </source>
</evidence>
<dbReference type="InterPro" id="IPR004843">
    <property type="entry name" value="Calcineurin-like_PHP"/>
</dbReference>
<organism evidence="2 3">
    <name type="scientific">Duganella sacchari</name>
    <dbReference type="NCBI Taxonomy" id="551987"/>
    <lineage>
        <taxon>Bacteria</taxon>
        <taxon>Pseudomonadati</taxon>
        <taxon>Pseudomonadota</taxon>
        <taxon>Betaproteobacteria</taxon>
        <taxon>Burkholderiales</taxon>
        <taxon>Oxalobacteraceae</taxon>
        <taxon>Telluria group</taxon>
        <taxon>Duganella</taxon>
    </lineage>
</organism>
<proteinExistence type="predicted"/>
<gene>
    <name evidence="2" type="ORF">SAMN05192549_12327</name>
</gene>
<name>A0A1M7REQ0_9BURK</name>
<dbReference type="SUPFAM" id="SSF56300">
    <property type="entry name" value="Metallo-dependent phosphatases"/>
    <property type="match status" value="1"/>
</dbReference>
<evidence type="ECO:0000259" key="1">
    <source>
        <dbReference type="Pfam" id="PF00149"/>
    </source>
</evidence>
<dbReference type="STRING" id="551987.SAMN05192549_12327"/>
<dbReference type="GO" id="GO:0016787">
    <property type="term" value="F:hydrolase activity"/>
    <property type="evidence" value="ECO:0007669"/>
    <property type="project" value="InterPro"/>
</dbReference>
<keyword evidence="3" id="KW-1185">Reference proteome</keyword>
<evidence type="ECO:0000313" key="2">
    <source>
        <dbReference type="EMBL" id="SHN44619.1"/>
    </source>
</evidence>
<dbReference type="AlphaFoldDB" id="A0A1M7REQ0"/>
<dbReference type="Proteomes" id="UP000184339">
    <property type="component" value="Unassembled WGS sequence"/>
</dbReference>
<accession>A0A1M7REQ0</accession>